<dbReference type="EMBL" id="EQ974072">
    <property type="protein sequence ID" value="EEF34395.1"/>
    <property type="molecule type" value="Genomic_DNA"/>
</dbReference>
<dbReference type="InParanoid" id="B9SPR4"/>
<name>B9SPR4_RICCO</name>
<gene>
    <name evidence="1" type="ORF">RCOM_0205140</name>
</gene>
<keyword evidence="2" id="KW-1185">Reference proteome</keyword>
<reference evidence="2" key="1">
    <citation type="journal article" date="2010" name="Nat. Biotechnol.">
        <title>Draft genome sequence of the oilseed species Ricinus communis.</title>
        <authorList>
            <person name="Chan A.P."/>
            <person name="Crabtree J."/>
            <person name="Zhao Q."/>
            <person name="Lorenzi H."/>
            <person name="Orvis J."/>
            <person name="Puiu D."/>
            <person name="Melake-Berhan A."/>
            <person name="Jones K.M."/>
            <person name="Redman J."/>
            <person name="Chen G."/>
            <person name="Cahoon E.B."/>
            <person name="Gedil M."/>
            <person name="Stanke M."/>
            <person name="Haas B.J."/>
            <person name="Wortman J.R."/>
            <person name="Fraser-Liggett C.M."/>
            <person name="Ravel J."/>
            <person name="Rabinowicz P.D."/>
        </authorList>
    </citation>
    <scope>NUCLEOTIDE SEQUENCE [LARGE SCALE GENOMIC DNA]</scope>
    <source>
        <strain evidence="2">cv. Hale</strain>
    </source>
</reference>
<evidence type="ECO:0000313" key="2">
    <source>
        <dbReference type="Proteomes" id="UP000008311"/>
    </source>
</evidence>
<protein>
    <submittedName>
        <fullName evidence="1">Uncharacterized protein</fullName>
    </submittedName>
</protein>
<sequence>MGERNEGWERERDRESEPWKLIKRKVRYSSVESEKGRRISALGIRGERQRQQFFELSKIVRTL</sequence>
<dbReference type="AlphaFoldDB" id="B9SPR4"/>
<organism evidence="1 2">
    <name type="scientific">Ricinus communis</name>
    <name type="common">Castor bean</name>
    <dbReference type="NCBI Taxonomy" id="3988"/>
    <lineage>
        <taxon>Eukaryota</taxon>
        <taxon>Viridiplantae</taxon>
        <taxon>Streptophyta</taxon>
        <taxon>Embryophyta</taxon>
        <taxon>Tracheophyta</taxon>
        <taxon>Spermatophyta</taxon>
        <taxon>Magnoliopsida</taxon>
        <taxon>eudicotyledons</taxon>
        <taxon>Gunneridae</taxon>
        <taxon>Pentapetalae</taxon>
        <taxon>rosids</taxon>
        <taxon>fabids</taxon>
        <taxon>Malpighiales</taxon>
        <taxon>Euphorbiaceae</taxon>
        <taxon>Acalyphoideae</taxon>
        <taxon>Acalypheae</taxon>
        <taxon>Ricinus</taxon>
    </lineage>
</organism>
<dbReference type="Proteomes" id="UP000008311">
    <property type="component" value="Unassembled WGS sequence"/>
</dbReference>
<proteinExistence type="predicted"/>
<evidence type="ECO:0000313" key="1">
    <source>
        <dbReference type="EMBL" id="EEF34395.1"/>
    </source>
</evidence>
<accession>B9SPR4</accession>